<dbReference type="InterPro" id="IPR023095">
    <property type="entry name" value="Ade_MeTrfase_dom_2"/>
</dbReference>
<evidence type="ECO:0000313" key="8">
    <source>
        <dbReference type="Proteomes" id="UP001595793"/>
    </source>
</evidence>
<dbReference type="InterPro" id="IPR012327">
    <property type="entry name" value="MeTrfase_D12"/>
</dbReference>
<evidence type="ECO:0000313" key="7">
    <source>
        <dbReference type="EMBL" id="MFC4027206.1"/>
    </source>
</evidence>
<dbReference type="RefSeq" id="WP_386270367.1">
    <property type="nucleotide sequence ID" value="NZ_JBHSAS010000006.1"/>
</dbReference>
<evidence type="ECO:0000256" key="2">
    <source>
        <dbReference type="ARBA" id="ARBA00011900"/>
    </source>
</evidence>
<protein>
    <recommendedName>
        <fullName evidence="2">site-specific DNA-methyltransferase (adenine-specific)</fullName>
        <ecNumber evidence="2">2.1.1.72</ecNumber>
    </recommendedName>
</protein>
<dbReference type="EC" id="2.1.1.72" evidence="2"/>
<gene>
    <name evidence="7" type="ORF">ACFOS1_07305</name>
</gene>
<evidence type="ECO:0000256" key="6">
    <source>
        <dbReference type="ARBA" id="ARBA00047942"/>
    </source>
</evidence>
<keyword evidence="3 7" id="KW-0489">Methyltransferase</keyword>
<dbReference type="SUPFAM" id="SSF53335">
    <property type="entry name" value="S-adenosyl-L-methionine-dependent methyltransferases"/>
    <property type="match status" value="1"/>
</dbReference>
<comment type="caution">
    <text evidence="7">The sequence shown here is derived from an EMBL/GenBank/DDBJ whole genome shotgun (WGS) entry which is preliminary data.</text>
</comment>
<dbReference type="GO" id="GO:0032259">
    <property type="term" value="P:methylation"/>
    <property type="evidence" value="ECO:0007669"/>
    <property type="project" value="UniProtKB-KW"/>
</dbReference>
<evidence type="ECO:0000256" key="3">
    <source>
        <dbReference type="ARBA" id="ARBA00022603"/>
    </source>
</evidence>
<dbReference type="Gene3D" id="3.40.50.150">
    <property type="entry name" value="Vaccinia Virus protein VP39"/>
    <property type="match status" value="1"/>
</dbReference>
<dbReference type="EMBL" id="JBHSAS010000006">
    <property type="protein sequence ID" value="MFC4027206.1"/>
    <property type="molecule type" value="Genomic_DNA"/>
</dbReference>
<dbReference type="Proteomes" id="UP001595793">
    <property type="component" value="Unassembled WGS sequence"/>
</dbReference>
<dbReference type="InterPro" id="IPR029063">
    <property type="entry name" value="SAM-dependent_MTases_sf"/>
</dbReference>
<evidence type="ECO:0000256" key="5">
    <source>
        <dbReference type="ARBA" id="ARBA00022691"/>
    </source>
</evidence>
<proteinExistence type="inferred from homology"/>
<organism evidence="7 8">
    <name type="scientific">Zunongwangia endophytica</name>
    <dbReference type="NCBI Taxonomy" id="1808945"/>
    <lineage>
        <taxon>Bacteria</taxon>
        <taxon>Pseudomonadati</taxon>
        <taxon>Bacteroidota</taxon>
        <taxon>Flavobacteriia</taxon>
        <taxon>Flavobacteriales</taxon>
        <taxon>Flavobacteriaceae</taxon>
        <taxon>Zunongwangia</taxon>
    </lineage>
</organism>
<evidence type="ECO:0000256" key="1">
    <source>
        <dbReference type="ARBA" id="ARBA00006594"/>
    </source>
</evidence>
<keyword evidence="4" id="KW-0808">Transferase</keyword>
<name>A0ABV8H7L3_9FLAO</name>
<comment type="catalytic activity">
    <reaction evidence="6">
        <text>a 2'-deoxyadenosine in DNA + S-adenosyl-L-methionine = an N(6)-methyl-2'-deoxyadenosine in DNA + S-adenosyl-L-homocysteine + H(+)</text>
        <dbReference type="Rhea" id="RHEA:15197"/>
        <dbReference type="Rhea" id="RHEA-COMP:12418"/>
        <dbReference type="Rhea" id="RHEA-COMP:12419"/>
        <dbReference type="ChEBI" id="CHEBI:15378"/>
        <dbReference type="ChEBI" id="CHEBI:57856"/>
        <dbReference type="ChEBI" id="CHEBI:59789"/>
        <dbReference type="ChEBI" id="CHEBI:90615"/>
        <dbReference type="ChEBI" id="CHEBI:90616"/>
        <dbReference type="EC" id="2.1.1.72"/>
    </reaction>
</comment>
<dbReference type="Gene3D" id="1.10.1020.10">
    <property type="entry name" value="Adenine-specific Methyltransferase, Domain 2"/>
    <property type="match status" value="1"/>
</dbReference>
<dbReference type="GO" id="GO:0008168">
    <property type="term" value="F:methyltransferase activity"/>
    <property type="evidence" value="ECO:0007669"/>
    <property type="project" value="UniProtKB-KW"/>
</dbReference>
<accession>A0ABV8H7L3</accession>
<keyword evidence="5" id="KW-0949">S-adenosyl-L-methionine</keyword>
<comment type="similarity">
    <text evidence="1">Belongs to the N(4)/N(6)-methyltransferase family.</text>
</comment>
<keyword evidence="8" id="KW-1185">Reference proteome</keyword>
<evidence type="ECO:0000256" key="4">
    <source>
        <dbReference type="ARBA" id="ARBA00022679"/>
    </source>
</evidence>
<sequence length="288" mass="33943">MIVRMTKVNKNLKKKNFKQAPLPFQGQKRRFLKKFDEALECFPSDGIYIDIFGGSGLLAHSVKQKYPEARVIWNDYDNFKKRLEEIPSTNTLLAKLRNNLENYPRDKKILGLQKDQVMEFIRNHEAKFGYVDYVTLSVSLLFGGKYANNYIEFEKSTLYNRIRLNDYSCNGYLDEVERLSDDYKNIFESYQNDNVIFLVDPPYLSTDTSSYTNENYWRLRDYLDVLNLLDNSSYFYFTSNKSQIIELCDWIETRSLTQNPFSGSTRSTTSNQLNKNSSYTDIMLYKTI</sequence>
<dbReference type="Pfam" id="PF02086">
    <property type="entry name" value="MethyltransfD12"/>
    <property type="match status" value="1"/>
</dbReference>
<reference evidence="8" key="1">
    <citation type="journal article" date="2019" name="Int. J. Syst. Evol. Microbiol.">
        <title>The Global Catalogue of Microorganisms (GCM) 10K type strain sequencing project: providing services to taxonomists for standard genome sequencing and annotation.</title>
        <authorList>
            <consortium name="The Broad Institute Genomics Platform"/>
            <consortium name="The Broad Institute Genome Sequencing Center for Infectious Disease"/>
            <person name="Wu L."/>
            <person name="Ma J."/>
        </authorList>
    </citation>
    <scope>NUCLEOTIDE SEQUENCE [LARGE SCALE GENOMIC DNA]</scope>
    <source>
        <strain evidence="8">CECT 9128</strain>
    </source>
</reference>